<name>A0A520MVI3_9GAMM</name>
<accession>A0A520MVI3</accession>
<sequence>MINLEGITPFAEGGNRKCFVHPDNPNRCLKVVHAGLLEKIIKNKPWYKKLRSKDSFDDNLREEKAYGQKALQKDDPDLWKHLAKWYGMTETSLGIASETELIKSETEIAETLESYLFENGITNEVRESIEEFHTWLRTHLVFTKNLIPHNLVLKKEDDKLIIKIIDGLGSQAFFPISNYSTFFAKRYIERRIELMWSRINWDLSGRKGDWK</sequence>
<evidence type="ECO:0000313" key="1">
    <source>
        <dbReference type="EMBL" id="RZO25215.1"/>
    </source>
</evidence>
<dbReference type="InterPro" id="IPR019647">
    <property type="entry name" value="PhoP_reg_network_YrbL"/>
</dbReference>
<evidence type="ECO:0008006" key="3">
    <source>
        <dbReference type="Google" id="ProtNLM"/>
    </source>
</evidence>
<protein>
    <recommendedName>
        <fullName evidence="3">PhoP regulatory network protein YrbL</fullName>
    </recommendedName>
</protein>
<organism evidence="1 2">
    <name type="scientific">SAR86 cluster bacterium</name>
    <dbReference type="NCBI Taxonomy" id="2030880"/>
    <lineage>
        <taxon>Bacteria</taxon>
        <taxon>Pseudomonadati</taxon>
        <taxon>Pseudomonadota</taxon>
        <taxon>Gammaproteobacteria</taxon>
        <taxon>SAR86 cluster</taxon>
    </lineage>
</organism>
<reference evidence="1 2" key="1">
    <citation type="submission" date="2019-02" db="EMBL/GenBank/DDBJ databases">
        <title>Prokaryotic population dynamics and viral predation in marine succession experiment using metagenomics: the confinement effect.</title>
        <authorList>
            <person name="Haro-Moreno J.M."/>
            <person name="Rodriguez-Valera F."/>
            <person name="Lopez-Perez M."/>
        </authorList>
    </citation>
    <scope>NUCLEOTIDE SEQUENCE [LARGE SCALE GENOMIC DNA]</scope>
    <source>
        <strain evidence="1">MED-G161</strain>
    </source>
</reference>
<dbReference type="EMBL" id="SHBG01000009">
    <property type="protein sequence ID" value="RZO25215.1"/>
    <property type="molecule type" value="Genomic_DNA"/>
</dbReference>
<comment type="caution">
    <text evidence="1">The sequence shown here is derived from an EMBL/GenBank/DDBJ whole genome shotgun (WGS) entry which is preliminary data.</text>
</comment>
<evidence type="ECO:0000313" key="2">
    <source>
        <dbReference type="Proteomes" id="UP000315498"/>
    </source>
</evidence>
<proteinExistence type="predicted"/>
<gene>
    <name evidence="1" type="ORF">EVA94_01565</name>
</gene>
<dbReference type="Pfam" id="PF10707">
    <property type="entry name" value="YrbL-PhoP_reg"/>
    <property type="match status" value="1"/>
</dbReference>
<dbReference type="Proteomes" id="UP000315498">
    <property type="component" value="Unassembled WGS sequence"/>
</dbReference>
<dbReference type="AlphaFoldDB" id="A0A520MVI3"/>